<reference evidence="2" key="1">
    <citation type="submission" date="2023-06" db="EMBL/GenBank/DDBJ databases">
        <title>Genome-scale phylogeny and comparative genomics of the fungal order Sordariales.</title>
        <authorList>
            <consortium name="Lawrence Berkeley National Laboratory"/>
            <person name="Hensen N."/>
            <person name="Bonometti L."/>
            <person name="Westerberg I."/>
            <person name="Brannstrom I.O."/>
            <person name="Guillou S."/>
            <person name="Cros-Aarteil S."/>
            <person name="Calhoun S."/>
            <person name="Haridas S."/>
            <person name="Kuo A."/>
            <person name="Mondo S."/>
            <person name="Pangilinan J."/>
            <person name="Riley R."/>
            <person name="Labutti K."/>
            <person name="Andreopoulos B."/>
            <person name="Lipzen A."/>
            <person name="Chen C."/>
            <person name="Yanf M."/>
            <person name="Daum C."/>
            <person name="Ng V."/>
            <person name="Clum A."/>
            <person name="Steindorff A."/>
            <person name="Ohm R."/>
            <person name="Martin F."/>
            <person name="Silar P."/>
            <person name="Natvig D."/>
            <person name="Lalanne C."/>
            <person name="Gautier V."/>
            <person name="Ament-Velasquez S.L."/>
            <person name="Kruys A."/>
            <person name="Hutchinson M.I."/>
            <person name="Powell A.J."/>
            <person name="Barry K."/>
            <person name="Miller A.N."/>
            <person name="Grigoriev I.V."/>
            <person name="Debuchy R."/>
            <person name="Gladieux P."/>
            <person name="Thoren M.H."/>
            <person name="Johannesson H."/>
        </authorList>
    </citation>
    <scope>NUCLEOTIDE SEQUENCE</scope>
    <source>
        <strain evidence="2">CBS 307.81</strain>
    </source>
</reference>
<feature type="compositionally biased region" description="Polar residues" evidence="1">
    <location>
        <begin position="48"/>
        <end position="59"/>
    </location>
</feature>
<feature type="compositionally biased region" description="Basic residues" evidence="1">
    <location>
        <begin position="233"/>
        <end position="246"/>
    </location>
</feature>
<dbReference type="EMBL" id="JAULSY010000008">
    <property type="protein sequence ID" value="KAK0673132.1"/>
    <property type="molecule type" value="Genomic_DNA"/>
</dbReference>
<evidence type="ECO:0000313" key="2">
    <source>
        <dbReference type="EMBL" id="KAK0673132.1"/>
    </source>
</evidence>
<feature type="non-terminal residue" evidence="2">
    <location>
        <position position="457"/>
    </location>
</feature>
<sequence length="457" mass="49619">RVALETQRERQQQEAIQADEDREREQQQEEMDSRTAAAAGGNHMHQDLPNQGNEPTSDQSDVDEEPLERASPNVAHQTPTTTNLQPPKRKAPGPLLGDDQAAKRIRKEEPHLAFRHMAVAGGIVAAGLIMDEAFSAHSAFGQPLMPGLAPTKEAVGMYCHKLVNHIMADFGKNIHLNNGERAFTWGAISTLMNLVYTEAQHHGSVLTIPLQRGAMVGPNNAQELVKMGEQMHKTHAKAMKKFKSRQNKTPAPLPEPAAQSMSSGAVRPTPQLSRAANQAQPAPPMPVHGPPLGVNIVAGSRPPQSLSALTRPQAQPAASSLSHGSPLRVRTLTESGSVLPSLQDVDSTASCRKTTPSKVQKPSRSRTVAANGQPQAPVVNGAQAQNYHQQPQGSGLPDRQMGMVALLNLRHMVNLRHRRDTAKHRDMANQRDTAKLRTTINLKPTVKQELKATVRLT</sequence>
<feature type="region of interest" description="Disordered" evidence="1">
    <location>
        <begin position="1"/>
        <end position="97"/>
    </location>
</feature>
<feature type="compositionally biased region" description="Polar residues" evidence="1">
    <location>
        <begin position="302"/>
        <end position="323"/>
    </location>
</feature>
<comment type="caution">
    <text evidence="2">The sequence shown here is derived from an EMBL/GenBank/DDBJ whole genome shotgun (WGS) entry which is preliminary data.</text>
</comment>
<proteinExistence type="predicted"/>
<protein>
    <submittedName>
        <fullName evidence="2">Uncharacterized protein</fullName>
    </submittedName>
</protein>
<evidence type="ECO:0000256" key="1">
    <source>
        <dbReference type="SAM" id="MobiDB-lite"/>
    </source>
</evidence>
<accession>A0AA39ZLM2</accession>
<feature type="region of interest" description="Disordered" evidence="1">
    <location>
        <begin position="233"/>
        <end position="373"/>
    </location>
</feature>
<feature type="compositionally biased region" description="Basic and acidic residues" evidence="1">
    <location>
        <begin position="19"/>
        <end position="33"/>
    </location>
</feature>
<feature type="compositionally biased region" description="Polar residues" evidence="1">
    <location>
        <begin position="74"/>
        <end position="85"/>
    </location>
</feature>
<name>A0AA39ZLM2_9PEZI</name>
<gene>
    <name evidence="2" type="ORF">QBC41DRAFT_188834</name>
</gene>
<feature type="non-terminal residue" evidence="2">
    <location>
        <position position="1"/>
    </location>
</feature>
<keyword evidence="3" id="KW-1185">Reference proteome</keyword>
<feature type="compositionally biased region" description="Polar residues" evidence="1">
    <location>
        <begin position="332"/>
        <end position="373"/>
    </location>
</feature>
<feature type="compositionally biased region" description="Basic and acidic residues" evidence="1">
    <location>
        <begin position="1"/>
        <end position="12"/>
    </location>
</feature>
<organism evidence="2 3">
    <name type="scientific">Cercophora samala</name>
    <dbReference type="NCBI Taxonomy" id="330535"/>
    <lineage>
        <taxon>Eukaryota</taxon>
        <taxon>Fungi</taxon>
        <taxon>Dikarya</taxon>
        <taxon>Ascomycota</taxon>
        <taxon>Pezizomycotina</taxon>
        <taxon>Sordariomycetes</taxon>
        <taxon>Sordariomycetidae</taxon>
        <taxon>Sordariales</taxon>
        <taxon>Lasiosphaeriaceae</taxon>
        <taxon>Cercophora</taxon>
    </lineage>
</organism>
<evidence type="ECO:0000313" key="3">
    <source>
        <dbReference type="Proteomes" id="UP001174997"/>
    </source>
</evidence>
<dbReference type="Proteomes" id="UP001174997">
    <property type="component" value="Unassembled WGS sequence"/>
</dbReference>
<dbReference type="AlphaFoldDB" id="A0AA39ZLM2"/>